<comment type="caution">
    <text evidence="1">The sequence shown here is derived from an EMBL/GenBank/DDBJ whole genome shotgun (WGS) entry which is preliminary data.</text>
</comment>
<proteinExistence type="predicted"/>
<sequence length="72" mass="8285">MPPCPRGTPGTKRPSRQKWVRRAQRHHTVLPFWNIVLWGDLLEVLKVIESLLVGWVRIEARSPGGAESSLWM</sequence>
<evidence type="ECO:0000313" key="2">
    <source>
        <dbReference type="Proteomes" id="UP001054945"/>
    </source>
</evidence>
<accession>A0AAV4XU77</accession>
<protein>
    <submittedName>
        <fullName evidence="1">Uncharacterized protein</fullName>
    </submittedName>
</protein>
<keyword evidence="2" id="KW-1185">Reference proteome</keyword>
<dbReference type="EMBL" id="BPLR01000908">
    <property type="protein sequence ID" value="GIY98282.1"/>
    <property type="molecule type" value="Genomic_DNA"/>
</dbReference>
<reference evidence="1 2" key="1">
    <citation type="submission" date="2021-06" db="EMBL/GenBank/DDBJ databases">
        <title>Caerostris extrusa draft genome.</title>
        <authorList>
            <person name="Kono N."/>
            <person name="Arakawa K."/>
        </authorList>
    </citation>
    <scope>NUCLEOTIDE SEQUENCE [LARGE SCALE GENOMIC DNA]</scope>
</reference>
<gene>
    <name evidence="1" type="ORF">CEXT_592321</name>
</gene>
<dbReference type="AlphaFoldDB" id="A0AAV4XU77"/>
<evidence type="ECO:0000313" key="1">
    <source>
        <dbReference type="EMBL" id="GIY98282.1"/>
    </source>
</evidence>
<dbReference type="Proteomes" id="UP001054945">
    <property type="component" value="Unassembled WGS sequence"/>
</dbReference>
<organism evidence="1 2">
    <name type="scientific">Caerostris extrusa</name>
    <name type="common">Bark spider</name>
    <name type="synonym">Caerostris bankana</name>
    <dbReference type="NCBI Taxonomy" id="172846"/>
    <lineage>
        <taxon>Eukaryota</taxon>
        <taxon>Metazoa</taxon>
        <taxon>Ecdysozoa</taxon>
        <taxon>Arthropoda</taxon>
        <taxon>Chelicerata</taxon>
        <taxon>Arachnida</taxon>
        <taxon>Araneae</taxon>
        <taxon>Araneomorphae</taxon>
        <taxon>Entelegynae</taxon>
        <taxon>Araneoidea</taxon>
        <taxon>Araneidae</taxon>
        <taxon>Caerostris</taxon>
    </lineage>
</organism>
<name>A0AAV4XU77_CAEEX</name>